<dbReference type="AlphaFoldDB" id="A0A1I5PWY2"/>
<feature type="region of interest" description="Disordered" evidence="1">
    <location>
        <begin position="172"/>
        <end position="221"/>
    </location>
</feature>
<evidence type="ECO:0000313" key="3">
    <source>
        <dbReference type="EMBL" id="SFP38131.1"/>
    </source>
</evidence>
<feature type="transmembrane region" description="Helical" evidence="2">
    <location>
        <begin position="62"/>
        <end position="86"/>
    </location>
</feature>
<accession>A0A1I5PWY2</accession>
<feature type="transmembrane region" description="Helical" evidence="2">
    <location>
        <begin position="139"/>
        <end position="164"/>
    </location>
</feature>
<dbReference type="EMBL" id="FOWW01000002">
    <property type="protein sequence ID" value="SFP38131.1"/>
    <property type="molecule type" value="Genomic_DNA"/>
</dbReference>
<feature type="compositionally biased region" description="Pro residues" evidence="1">
    <location>
        <begin position="210"/>
        <end position="221"/>
    </location>
</feature>
<gene>
    <name evidence="3" type="ORF">SAMN05421810_102416</name>
</gene>
<keyword evidence="2" id="KW-0812">Transmembrane</keyword>
<protein>
    <recommendedName>
        <fullName evidence="5">Tryptophan-associated transmembrane protein (Trp_oprn_chp)</fullName>
    </recommendedName>
</protein>
<dbReference type="STRING" id="587909.SAMN05421810_102416"/>
<feature type="transmembrane region" description="Helical" evidence="2">
    <location>
        <begin position="20"/>
        <end position="42"/>
    </location>
</feature>
<feature type="transmembrane region" description="Helical" evidence="2">
    <location>
        <begin position="93"/>
        <end position="115"/>
    </location>
</feature>
<evidence type="ECO:0000313" key="4">
    <source>
        <dbReference type="Proteomes" id="UP000198727"/>
    </source>
</evidence>
<sequence>MNHPPPPAGWPAYRGRPPGAGVATTAGALALAVGALLTLRGADLLGSDAADWILGDARPHAYPILLGCGYALVAAALVGGGAALLAGRAGARWVVVASGAVVTVLNLVGIVVLLADGPGIFPLSLPGAELAEYFERPEAWVFGTLLAIVAALAVAMVVAAASPATVRWCAARRRPPAGPPPGGFPSGGQSWGHPPQGQHWGHWPPAGHGHPPPGAPPPRRW</sequence>
<evidence type="ECO:0008006" key="5">
    <source>
        <dbReference type="Google" id="ProtNLM"/>
    </source>
</evidence>
<evidence type="ECO:0000256" key="2">
    <source>
        <dbReference type="SAM" id="Phobius"/>
    </source>
</evidence>
<name>A0A1I5PWY2_9PSEU</name>
<organism evidence="3 4">
    <name type="scientific">Amycolatopsis arida</name>
    <dbReference type="NCBI Taxonomy" id="587909"/>
    <lineage>
        <taxon>Bacteria</taxon>
        <taxon>Bacillati</taxon>
        <taxon>Actinomycetota</taxon>
        <taxon>Actinomycetes</taxon>
        <taxon>Pseudonocardiales</taxon>
        <taxon>Pseudonocardiaceae</taxon>
        <taxon>Amycolatopsis</taxon>
    </lineage>
</organism>
<dbReference type="Proteomes" id="UP000198727">
    <property type="component" value="Unassembled WGS sequence"/>
</dbReference>
<keyword evidence="2" id="KW-1133">Transmembrane helix</keyword>
<keyword evidence="4" id="KW-1185">Reference proteome</keyword>
<keyword evidence="2" id="KW-0472">Membrane</keyword>
<proteinExistence type="predicted"/>
<evidence type="ECO:0000256" key="1">
    <source>
        <dbReference type="SAM" id="MobiDB-lite"/>
    </source>
</evidence>
<reference evidence="4" key="1">
    <citation type="submission" date="2016-10" db="EMBL/GenBank/DDBJ databases">
        <authorList>
            <person name="Varghese N."/>
            <person name="Submissions S."/>
        </authorList>
    </citation>
    <scope>NUCLEOTIDE SEQUENCE [LARGE SCALE GENOMIC DNA]</scope>
    <source>
        <strain evidence="4">CGMCC 4.5579</strain>
    </source>
</reference>
<feature type="compositionally biased region" description="Low complexity" evidence="1">
    <location>
        <begin position="199"/>
        <end position="209"/>
    </location>
</feature>
<dbReference type="RefSeq" id="WP_092529181.1">
    <property type="nucleotide sequence ID" value="NZ_FOWW01000002.1"/>
</dbReference>